<dbReference type="InterPro" id="IPR047057">
    <property type="entry name" value="MerR_fam"/>
</dbReference>
<evidence type="ECO:0000256" key="3">
    <source>
        <dbReference type="ARBA" id="ARBA00023125"/>
    </source>
</evidence>
<dbReference type="InterPro" id="IPR003759">
    <property type="entry name" value="Cbl-bd_cap"/>
</dbReference>
<dbReference type="Pfam" id="PF02607">
    <property type="entry name" value="B12-binding_2"/>
    <property type="match status" value="1"/>
</dbReference>
<dbReference type="Gene3D" id="3.40.50.280">
    <property type="entry name" value="Cobalamin-binding domain"/>
    <property type="match status" value="1"/>
</dbReference>
<feature type="domain" description="HTH merR-type" evidence="5">
    <location>
        <begin position="3"/>
        <end position="72"/>
    </location>
</feature>
<dbReference type="InterPro" id="IPR036724">
    <property type="entry name" value="Cobalamin-bd_sf"/>
</dbReference>
<dbReference type="RefSeq" id="WP_194120712.1">
    <property type="nucleotide sequence ID" value="NZ_JACYGY010000001.1"/>
</dbReference>
<keyword evidence="2" id="KW-0805">Transcription regulation</keyword>
<dbReference type="InterPro" id="IPR009061">
    <property type="entry name" value="DNA-bd_dom_put_sf"/>
</dbReference>
<evidence type="ECO:0000256" key="2">
    <source>
        <dbReference type="ARBA" id="ARBA00023015"/>
    </source>
</evidence>
<name>A0ABR9WAN0_9BACT</name>
<dbReference type="InterPro" id="IPR000551">
    <property type="entry name" value="MerR-type_HTH_dom"/>
</dbReference>
<evidence type="ECO:0000313" key="7">
    <source>
        <dbReference type="Proteomes" id="UP000634134"/>
    </source>
</evidence>
<keyword evidence="3" id="KW-0238">DNA-binding</keyword>
<accession>A0ABR9WAN0</accession>
<dbReference type="Gene3D" id="1.10.1660.10">
    <property type="match status" value="1"/>
</dbReference>
<dbReference type="CDD" id="cd01104">
    <property type="entry name" value="HTH_MlrA-CarA"/>
    <property type="match status" value="1"/>
</dbReference>
<dbReference type="SUPFAM" id="SSF46955">
    <property type="entry name" value="Putative DNA-binding domain"/>
    <property type="match status" value="1"/>
</dbReference>
<dbReference type="PANTHER" id="PTHR30204:SF69">
    <property type="entry name" value="MERR-FAMILY TRANSCRIPTIONAL REGULATOR"/>
    <property type="match status" value="1"/>
</dbReference>
<gene>
    <name evidence="6" type="ORF">IEE83_11525</name>
</gene>
<comment type="caution">
    <text evidence="6">The sequence shown here is derived from an EMBL/GenBank/DDBJ whole genome shotgun (WGS) entry which is preliminary data.</text>
</comment>
<dbReference type="Gene3D" id="1.10.1240.10">
    <property type="entry name" value="Methionine synthase domain"/>
    <property type="match status" value="1"/>
</dbReference>
<dbReference type="InterPro" id="IPR036594">
    <property type="entry name" value="Meth_synthase_dom"/>
</dbReference>
<organism evidence="6 7">
    <name type="scientific">Dyadobacter subterraneus</name>
    <dbReference type="NCBI Taxonomy" id="2773304"/>
    <lineage>
        <taxon>Bacteria</taxon>
        <taxon>Pseudomonadati</taxon>
        <taxon>Bacteroidota</taxon>
        <taxon>Cytophagia</taxon>
        <taxon>Cytophagales</taxon>
        <taxon>Spirosomataceae</taxon>
        <taxon>Dyadobacter</taxon>
    </lineage>
</organism>
<dbReference type="Pfam" id="PF13411">
    <property type="entry name" value="MerR_1"/>
    <property type="match status" value="1"/>
</dbReference>
<dbReference type="PANTHER" id="PTHR30204">
    <property type="entry name" value="REDOX-CYCLING DRUG-SENSING TRANSCRIPTIONAL ACTIVATOR SOXR"/>
    <property type="match status" value="1"/>
</dbReference>
<keyword evidence="7" id="KW-1185">Reference proteome</keyword>
<dbReference type="Proteomes" id="UP000634134">
    <property type="component" value="Unassembled WGS sequence"/>
</dbReference>
<dbReference type="EMBL" id="JACYGY010000001">
    <property type="protein sequence ID" value="MBE9462512.1"/>
    <property type="molecule type" value="Genomic_DNA"/>
</dbReference>
<evidence type="ECO:0000256" key="4">
    <source>
        <dbReference type="ARBA" id="ARBA00023163"/>
    </source>
</evidence>
<proteinExistence type="predicted"/>
<evidence type="ECO:0000256" key="1">
    <source>
        <dbReference type="ARBA" id="ARBA00022491"/>
    </source>
</evidence>
<protein>
    <submittedName>
        <fullName evidence="6">MerR family transcriptional regulator</fullName>
    </submittedName>
</protein>
<evidence type="ECO:0000313" key="6">
    <source>
        <dbReference type="EMBL" id="MBE9462512.1"/>
    </source>
</evidence>
<dbReference type="PROSITE" id="PS50937">
    <property type="entry name" value="HTH_MERR_2"/>
    <property type="match status" value="1"/>
</dbReference>
<dbReference type="SMART" id="SM00422">
    <property type="entry name" value="HTH_MERR"/>
    <property type="match status" value="1"/>
</dbReference>
<keyword evidence="1" id="KW-0678">Repressor</keyword>
<dbReference type="SUPFAM" id="SSF52242">
    <property type="entry name" value="Cobalamin (vitamin B12)-binding domain"/>
    <property type="match status" value="1"/>
</dbReference>
<evidence type="ECO:0000259" key="5">
    <source>
        <dbReference type="PROSITE" id="PS50937"/>
    </source>
</evidence>
<reference evidence="7" key="1">
    <citation type="submission" date="2023-07" db="EMBL/GenBank/DDBJ databases">
        <title>Dyadobacter sp. nov 'subterranea' isolated from contaminted grondwater.</title>
        <authorList>
            <person name="Szabo I."/>
            <person name="Al-Omari J."/>
            <person name="Szerdahelyi S.G."/>
            <person name="Rado J."/>
        </authorList>
    </citation>
    <scope>NUCLEOTIDE SEQUENCE [LARGE SCALE GENOMIC DNA]</scope>
    <source>
        <strain evidence="7">UP-52</strain>
    </source>
</reference>
<keyword evidence="4" id="KW-0804">Transcription</keyword>
<sequence length="298" mass="34382">MALYSIKDLERISNQKAHTIRIWEQRYGLLEPERTETNIRFYDDIQLKKLLNVCTLMSKGMKISHISKLSKLEMAIEIDKIITESFQNEKHVEVIINQALISLSTYDQPLFDELFSNAVTRFGMAKTYTKIIYPLLVRTGLMWVKDDLLPAQEHFLSNLIKQKLFSAIDALPLPRNADQSWILFLNESEDHEIGLLFANYLIRQHGKKVIYLGQRVPYDNLTNVVKHCNPTHIYSFFVRNQYENDLAELITKLSADFGSSMICISGGDQNIQKIAEENNIMQIKTIDSLIEILTSAHA</sequence>